<sequence length="66" mass="7438">DLRARRARGRRRPRPPRRPARARGRAAPGGDRGRRAAPDDVPALVHEGDHRRGQRPARDGEREPHG</sequence>
<evidence type="ECO:0000313" key="2">
    <source>
        <dbReference type="EMBL" id="CAA9489222.1"/>
    </source>
</evidence>
<feature type="compositionally biased region" description="Basic and acidic residues" evidence="1">
    <location>
        <begin position="46"/>
        <end position="66"/>
    </location>
</feature>
<dbReference type="EMBL" id="CADCVO010000261">
    <property type="protein sequence ID" value="CAA9489222.1"/>
    <property type="molecule type" value="Genomic_DNA"/>
</dbReference>
<accession>A0A6J4S442</accession>
<organism evidence="2">
    <name type="scientific">uncultured Solirubrobacteraceae bacterium</name>
    <dbReference type="NCBI Taxonomy" id="1162706"/>
    <lineage>
        <taxon>Bacteria</taxon>
        <taxon>Bacillati</taxon>
        <taxon>Actinomycetota</taxon>
        <taxon>Thermoleophilia</taxon>
        <taxon>Solirubrobacterales</taxon>
        <taxon>Solirubrobacteraceae</taxon>
        <taxon>environmental samples</taxon>
    </lineage>
</organism>
<feature type="non-terminal residue" evidence="2">
    <location>
        <position position="66"/>
    </location>
</feature>
<feature type="non-terminal residue" evidence="2">
    <location>
        <position position="1"/>
    </location>
</feature>
<name>A0A6J4S442_9ACTN</name>
<evidence type="ECO:0000256" key="1">
    <source>
        <dbReference type="SAM" id="MobiDB-lite"/>
    </source>
</evidence>
<reference evidence="2" key="1">
    <citation type="submission" date="2020-02" db="EMBL/GenBank/DDBJ databases">
        <authorList>
            <person name="Meier V. D."/>
        </authorList>
    </citation>
    <scope>NUCLEOTIDE SEQUENCE</scope>
    <source>
        <strain evidence="2">AVDCRST_MAG13</strain>
    </source>
</reference>
<feature type="region of interest" description="Disordered" evidence="1">
    <location>
        <begin position="1"/>
        <end position="66"/>
    </location>
</feature>
<gene>
    <name evidence="2" type="ORF">AVDCRST_MAG13-1642</name>
</gene>
<protein>
    <submittedName>
        <fullName evidence="2">Uncharacterized protein</fullName>
    </submittedName>
</protein>
<feature type="compositionally biased region" description="Basic residues" evidence="1">
    <location>
        <begin position="1"/>
        <end position="24"/>
    </location>
</feature>
<proteinExistence type="predicted"/>
<dbReference type="AlphaFoldDB" id="A0A6J4S442"/>